<keyword evidence="2" id="KW-1185">Reference proteome</keyword>
<dbReference type="Proteomes" id="UP001239462">
    <property type="component" value="Unassembled WGS sequence"/>
</dbReference>
<reference evidence="1 2" key="1">
    <citation type="submission" date="2023-06" db="EMBL/GenBank/DDBJ databases">
        <title>Roseiconus lacunae JC819 isolated from Gulf of Mannar region, Tamil Nadu.</title>
        <authorList>
            <person name="Pk S."/>
            <person name="Ch S."/>
            <person name="Ch V.R."/>
        </authorList>
    </citation>
    <scope>NUCLEOTIDE SEQUENCE [LARGE SCALE GENOMIC DNA]</scope>
    <source>
        <strain evidence="1 2">JC819</strain>
    </source>
</reference>
<dbReference type="EMBL" id="JASZZN010000022">
    <property type="protein sequence ID" value="MDM4018515.1"/>
    <property type="molecule type" value="Genomic_DNA"/>
</dbReference>
<organism evidence="1 2">
    <name type="scientific">Roseiconus lacunae</name>
    <dbReference type="NCBI Taxonomy" id="2605694"/>
    <lineage>
        <taxon>Bacteria</taxon>
        <taxon>Pseudomonadati</taxon>
        <taxon>Planctomycetota</taxon>
        <taxon>Planctomycetia</taxon>
        <taxon>Pirellulales</taxon>
        <taxon>Pirellulaceae</taxon>
        <taxon>Roseiconus</taxon>
    </lineage>
</organism>
<comment type="caution">
    <text evidence="1">The sequence shown here is derived from an EMBL/GenBank/DDBJ whole genome shotgun (WGS) entry which is preliminary data.</text>
</comment>
<name>A0ABT7PPY8_9BACT</name>
<evidence type="ECO:0000313" key="2">
    <source>
        <dbReference type="Proteomes" id="UP001239462"/>
    </source>
</evidence>
<evidence type="ECO:0000313" key="1">
    <source>
        <dbReference type="EMBL" id="MDM4018515.1"/>
    </source>
</evidence>
<dbReference type="RefSeq" id="WP_289166387.1">
    <property type="nucleotide sequence ID" value="NZ_JASZZN010000022.1"/>
</dbReference>
<sequence>MAATELEAARNPMPPRIDTSAFDFSELDLSSLRQTLKLSAAPVVAFDQETIEESKELVSWHERGLVRFAADGPLDELHAAARTISRDGVVTATLGDIRTHAETIWLIGECESRWTRLPRQLERPAGQLIQSASVSASMIAGLIENRRNRDLRIDHDVGLTSAEQETILQSNSLAVILTDAPFAEGEAIAAADLLVKFISESNTAIDERRLRRAVLVNLTAHSNLAAVMLWARNQSLVDTLTELPPEIRIGSPHRKHLANEPPQVKLQIGGIDPGPELARCFLPSGRPGIHSAATTLRADGSVTLPLTKQCDTSLPMRLELLRSVIGGC</sequence>
<protein>
    <submittedName>
        <fullName evidence="1">Uncharacterized protein</fullName>
    </submittedName>
</protein>
<proteinExistence type="predicted"/>
<gene>
    <name evidence="1" type="ORF">QTN89_23895</name>
</gene>
<accession>A0ABT7PPY8</accession>